<proteinExistence type="inferred from homology"/>
<feature type="domain" description="Amidase" evidence="2">
    <location>
        <begin position="28"/>
        <end position="442"/>
    </location>
</feature>
<dbReference type="AlphaFoldDB" id="A0A643EZM9"/>
<dbReference type="RefSeq" id="WP_128094471.1">
    <property type="nucleotide sequence ID" value="NZ_JBHEEN010000004.1"/>
</dbReference>
<dbReference type="InterPro" id="IPR023631">
    <property type="entry name" value="Amidase_dom"/>
</dbReference>
<reference evidence="3" key="1">
    <citation type="submission" date="2019-09" db="EMBL/GenBank/DDBJ databases">
        <title>Draft genome sequences of 48 bacterial type strains from the CCUG.</title>
        <authorList>
            <person name="Tunovic T."/>
            <person name="Pineiro-Iglesias B."/>
            <person name="Unosson C."/>
            <person name="Inganas E."/>
            <person name="Ohlen M."/>
            <person name="Cardew S."/>
            <person name="Jensie-Markopoulos S."/>
            <person name="Salva-Serra F."/>
            <person name="Jaen-Luchoro D."/>
            <person name="Karlsson R."/>
            <person name="Svensson-Stadler L."/>
            <person name="Chun J."/>
            <person name="Moore E."/>
        </authorList>
    </citation>
    <scope>NUCLEOTIDE SEQUENCE</scope>
    <source>
        <strain evidence="3">CCUG 50899</strain>
    </source>
</reference>
<comment type="similarity">
    <text evidence="1">Belongs to the amidase family.</text>
</comment>
<dbReference type="PANTHER" id="PTHR11895">
    <property type="entry name" value="TRANSAMIDASE"/>
    <property type="match status" value="1"/>
</dbReference>
<gene>
    <name evidence="3" type="ORF">F7Q93_11540</name>
</gene>
<dbReference type="Pfam" id="PF01425">
    <property type="entry name" value="Amidase"/>
    <property type="match status" value="1"/>
</dbReference>
<comment type="caution">
    <text evidence="3">The sequence shown here is derived from an EMBL/GenBank/DDBJ whole genome shotgun (WGS) entry which is preliminary data.</text>
</comment>
<sequence>MKQQDATALANAIAKGVLTAREAMDAAVEAAEKWRPLGAIAYLDTELGRSNATAVDTNPDKAPFAGVPSLFKDLGGPCAGLPIRLGSRACADAPLELDSELAARLRKAGLNFFGTTTVPEFGMALASEPLDGPVARHPFDERLSPAGSSGGAAAAVAAGIVSIAHATDAGGSIRVPAATCGLIGLKPSRGAMPAGPHFGNYLAGIASEFALCRSIRDAKTLFPLVAGKIESFLPDVALASDTVPEKLRIGIISGDLGKYPVTAERKRVVADAAHFLEAQGHTIRAIDTDVLSPLVDASATAFDRIISANLASAIDAFSMDEAKLERLTQAVASRGRKLGAIELYDAMNGGVMTAYQLWQIFHDVDVLITPMLASAPQPIGSYAMDHDDVDAHWHKMNEFAPYAALANISGFPALSMPFGEDANGMPLAIQLIGRMGADNLLLNLGERLEEDQRWQHRFPVAGLNT</sequence>
<dbReference type="SUPFAM" id="SSF75304">
    <property type="entry name" value="Amidase signature (AS) enzymes"/>
    <property type="match status" value="1"/>
</dbReference>
<organism evidence="3">
    <name type="scientific">Brucella pituitosa</name>
    <dbReference type="NCBI Taxonomy" id="571256"/>
    <lineage>
        <taxon>Bacteria</taxon>
        <taxon>Pseudomonadati</taxon>
        <taxon>Pseudomonadota</taxon>
        <taxon>Alphaproteobacteria</taxon>
        <taxon>Hyphomicrobiales</taxon>
        <taxon>Brucellaceae</taxon>
        <taxon>Brucella/Ochrobactrum group</taxon>
        <taxon>Brucella</taxon>
    </lineage>
</organism>
<dbReference type="InterPro" id="IPR036928">
    <property type="entry name" value="AS_sf"/>
</dbReference>
<accession>A0A643EZM9</accession>
<dbReference type="PANTHER" id="PTHR11895:SF7">
    <property type="entry name" value="GLUTAMYL-TRNA(GLN) AMIDOTRANSFERASE SUBUNIT A, MITOCHONDRIAL"/>
    <property type="match status" value="1"/>
</dbReference>
<name>A0A643EZM9_9HYPH</name>
<evidence type="ECO:0000259" key="2">
    <source>
        <dbReference type="Pfam" id="PF01425"/>
    </source>
</evidence>
<evidence type="ECO:0000313" key="3">
    <source>
        <dbReference type="EMBL" id="KAB0571338.1"/>
    </source>
</evidence>
<evidence type="ECO:0000256" key="1">
    <source>
        <dbReference type="ARBA" id="ARBA00009199"/>
    </source>
</evidence>
<dbReference type="GO" id="GO:0003824">
    <property type="term" value="F:catalytic activity"/>
    <property type="evidence" value="ECO:0007669"/>
    <property type="project" value="InterPro"/>
</dbReference>
<dbReference type="InterPro" id="IPR000120">
    <property type="entry name" value="Amidase"/>
</dbReference>
<protein>
    <submittedName>
        <fullName evidence="3">Amidase</fullName>
    </submittedName>
</protein>
<dbReference type="Gene3D" id="3.90.1300.10">
    <property type="entry name" value="Amidase signature (AS) domain"/>
    <property type="match status" value="1"/>
</dbReference>
<dbReference type="EMBL" id="VZPE01000004">
    <property type="protein sequence ID" value="KAB0571338.1"/>
    <property type="molecule type" value="Genomic_DNA"/>
</dbReference>